<evidence type="ECO:0000256" key="4">
    <source>
        <dbReference type="ARBA" id="ARBA00022833"/>
    </source>
</evidence>
<dbReference type="InterPro" id="IPR009145">
    <property type="entry name" value="U2AF_small"/>
</dbReference>
<evidence type="ECO:0000256" key="3">
    <source>
        <dbReference type="ARBA" id="ARBA00022771"/>
    </source>
</evidence>
<dbReference type="GO" id="GO:0000398">
    <property type="term" value="P:mRNA splicing, via spliceosome"/>
    <property type="evidence" value="ECO:0007669"/>
    <property type="project" value="InterPro"/>
</dbReference>
<evidence type="ECO:0000313" key="13">
    <source>
        <dbReference type="Proteomes" id="UP001372834"/>
    </source>
</evidence>
<keyword evidence="8" id="KW-0175">Coiled coil</keyword>
<dbReference type="GO" id="GO:0089701">
    <property type="term" value="C:U2AF complex"/>
    <property type="evidence" value="ECO:0007669"/>
    <property type="project" value="InterPro"/>
</dbReference>
<keyword evidence="4 7" id="KW-0862">Zinc</keyword>
<keyword evidence="5 6" id="KW-0694">RNA-binding</keyword>
<evidence type="ECO:0000256" key="8">
    <source>
        <dbReference type="SAM" id="Coils"/>
    </source>
</evidence>
<name>A0AAN8NQN9_POLSC</name>
<feature type="region of interest" description="Disordered" evidence="9">
    <location>
        <begin position="371"/>
        <end position="425"/>
    </location>
</feature>
<dbReference type="Pfam" id="PF00076">
    <property type="entry name" value="RRM_1"/>
    <property type="match status" value="1"/>
</dbReference>
<feature type="zinc finger region" description="C3H1-type" evidence="7">
    <location>
        <begin position="304"/>
        <end position="331"/>
    </location>
</feature>
<feature type="domain" description="C3H1-type" evidence="11">
    <location>
        <begin position="165"/>
        <end position="192"/>
    </location>
</feature>
<dbReference type="InterPro" id="IPR035979">
    <property type="entry name" value="RBD_domain_sf"/>
</dbReference>
<dbReference type="PRINTS" id="PR01848">
    <property type="entry name" value="U2AUXFACTOR"/>
</dbReference>
<keyword evidence="3 7" id="KW-0863">Zinc-finger</keyword>
<feature type="compositionally biased region" description="Basic and acidic residues" evidence="9">
    <location>
        <begin position="373"/>
        <end position="418"/>
    </location>
</feature>
<evidence type="ECO:0000256" key="1">
    <source>
        <dbReference type="ARBA" id="ARBA00022723"/>
    </source>
</evidence>
<evidence type="ECO:0000256" key="9">
    <source>
        <dbReference type="SAM" id="MobiDB-lite"/>
    </source>
</evidence>
<evidence type="ECO:0000313" key="12">
    <source>
        <dbReference type="EMBL" id="KAK6623681.1"/>
    </source>
</evidence>
<feature type="coiled-coil region" evidence="8">
    <location>
        <begin position="15"/>
        <end position="72"/>
    </location>
</feature>
<dbReference type="GO" id="GO:0003723">
    <property type="term" value="F:RNA binding"/>
    <property type="evidence" value="ECO:0007669"/>
    <property type="project" value="UniProtKB-UniRule"/>
</dbReference>
<comment type="caution">
    <text evidence="12">The sequence shown here is derived from an EMBL/GenBank/DDBJ whole genome shotgun (WGS) entry which is preliminary data.</text>
</comment>
<dbReference type="PROSITE" id="PS50103">
    <property type="entry name" value="ZF_C3H1"/>
    <property type="match status" value="2"/>
</dbReference>
<dbReference type="Proteomes" id="UP001372834">
    <property type="component" value="Unassembled WGS sequence"/>
</dbReference>
<evidence type="ECO:0000259" key="11">
    <source>
        <dbReference type="PROSITE" id="PS50103"/>
    </source>
</evidence>
<feature type="domain" description="C3H1-type" evidence="11">
    <location>
        <begin position="304"/>
        <end position="331"/>
    </location>
</feature>
<dbReference type="InterPro" id="IPR012677">
    <property type="entry name" value="Nucleotide-bd_a/b_plait_sf"/>
</dbReference>
<dbReference type="PANTHER" id="PTHR12620">
    <property type="entry name" value="U2 SNRNP AUXILIARY FACTOR, SMALL SUBUNIT"/>
    <property type="match status" value="1"/>
</dbReference>
<dbReference type="Pfam" id="PF00642">
    <property type="entry name" value="zf-CCCH"/>
    <property type="match status" value="2"/>
</dbReference>
<feature type="coiled-coil region" evidence="8">
    <location>
        <begin position="101"/>
        <end position="142"/>
    </location>
</feature>
<reference evidence="12 13" key="1">
    <citation type="submission" date="2023-10" db="EMBL/GenBank/DDBJ databases">
        <title>Genomes of two closely related lineages of the louse Polyplax serrata with different host specificities.</title>
        <authorList>
            <person name="Martinu J."/>
            <person name="Tarabai H."/>
            <person name="Stefka J."/>
            <person name="Hypsa V."/>
        </authorList>
    </citation>
    <scope>NUCLEOTIDE SEQUENCE [LARGE SCALE GENOMIC DNA]</scope>
    <source>
        <strain evidence="12">HR10_N</strain>
    </source>
</reference>
<feature type="zinc finger region" description="C3H1-type" evidence="7">
    <location>
        <begin position="165"/>
        <end position="192"/>
    </location>
</feature>
<accession>A0AAN8NQN9</accession>
<dbReference type="PROSITE" id="PS50102">
    <property type="entry name" value="RRM"/>
    <property type="match status" value="1"/>
</dbReference>
<dbReference type="AlphaFoldDB" id="A0AAN8NQN9"/>
<sequence>MTDASHKPSHKEWRRAAKKARRKKIRQSLAELRKTREKELENSPSYRLQLEKERLLEEYELEREAKEREERYLKWLEDEKEAQKRWNEEQRLKALADAERLKEQQRIRNEWEIEQKKIREQKERLEKLKKEETKRREETLERINNFIVNGGDVPIELQCVTETHPGKEICSFFYKVGACRFGSQCSRNHQHLHISNTLMISNFYSHFTLDQCKSSEYDTDIGLEYEDSDMYSHFREFYLDVIPEFKRFGDVTMVKICCNSEPHLRGNVYIEYKDERDAMVAYRGFQGRWYGGKQLTIEFVKIRDWGGAVCGDFARKKCPKGKSCNFLHVFRNPRNEFAIEWSKNKSHTHTSTRSSFDDDFEKNSRKRNWRWSESPERLPKREKSDLNKDRKYEIYKRHENSRQDSERPHSSSRHESSHSKNKRKR</sequence>
<dbReference type="CDD" id="cd12540">
    <property type="entry name" value="RRM_U2AFBPL"/>
    <property type="match status" value="1"/>
</dbReference>
<evidence type="ECO:0000256" key="7">
    <source>
        <dbReference type="PROSITE-ProRule" id="PRU00723"/>
    </source>
</evidence>
<evidence type="ECO:0000256" key="2">
    <source>
        <dbReference type="ARBA" id="ARBA00022737"/>
    </source>
</evidence>
<dbReference type="SMART" id="SM00356">
    <property type="entry name" value="ZnF_C3H1"/>
    <property type="match status" value="2"/>
</dbReference>
<evidence type="ECO:0000259" key="10">
    <source>
        <dbReference type="PROSITE" id="PS50102"/>
    </source>
</evidence>
<organism evidence="12 13">
    <name type="scientific">Polyplax serrata</name>
    <name type="common">Common mouse louse</name>
    <dbReference type="NCBI Taxonomy" id="468196"/>
    <lineage>
        <taxon>Eukaryota</taxon>
        <taxon>Metazoa</taxon>
        <taxon>Ecdysozoa</taxon>
        <taxon>Arthropoda</taxon>
        <taxon>Hexapoda</taxon>
        <taxon>Insecta</taxon>
        <taxon>Pterygota</taxon>
        <taxon>Neoptera</taxon>
        <taxon>Paraneoptera</taxon>
        <taxon>Psocodea</taxon>
        <taxon>Troctomorpha</taxon>
        <taxon>Phthiraptera</taxon>
        <taxon>Anoplura</taxon>
        <taxon>Polyplacidae</taxon>
        <taxon>Polyplax</taxon>
    </lineage>
</organism>
<gene>
    <name evidence="12" type="ORF">RUM43_009533</name>
</gene>
<dbReference type="EMBL" id="JAWJWE010000038">
    <property type="protein sequence ID" value="KAK6623681.1"/>
    <property type="molecule type" value="Genomic_DNA"/>
</dbReference>
<dbReference type="InterPro" id="IPR000504">
    <property type="entry name" value="RRM_dom"/>
</dbReference>
<evidence type="ECO:0000256" key="6">
    <source>
        <dbReference type="PROSITE-ProRule" id="PRU00176"/>
    </source>
</evidence>
<keyword evidence="1 7" id="KW-0479">Metal-binding</keyword>
<dbReference type="Gene3D" id="3.30.70.330">
    <property type="match status" value="1"/>
</dbReference>
<dbReference type="SMART" id="SM00361">
    <property type="entry name" value="RRM_1"/>
    <property type="match status" value="1"/>
</dbReference>
<evidence type="ECO:0000256" key="5">
    <source>
        <dbReference type="ARBA" id="ARBA00022884"/>
    </source>
</evidence>
<dbReference type="InterPro" id="IPR003954">
    <property type="entry name" value="RRM_euk-type"/>
</dbReference>
<feature type="domain" description="RRM" evidence="10">
    <location>
        <begin position="196"/>
        <end position="302"/>
    </location>
</feature>
<proteinExistence type="predicted"/>
<protein>
    <submittedName>
        <fullName evidence="12">Uncharacterized protein</fullName>
    </submittedName>
</protein>
<dbReference type="InterPro" id="IPR000571">
    <property type="entry name" value="Znf_CCCH"/>
</dbReference>
<dbReference type="SMART" id="SM00360">
    <property type="entry name" value="RRM"/>
    <property type="match status" value="1"/>
</dbReference>
<dbReference type="SUPFAM" id="SSF54928">
    <property type="entry name" value="RNA-binding domain, RBD"/>
    <property type="match status" value="1"/>
</dbReference>
<dbReference type="GO" id="GO:0008270">
    <property type="term" value="F:zinc ion binding"/>
    <property type="evidence" value="ECO:0007669"/>
    <property type="project" value="UniProtKB-KW"/>
</dbReference>
<keyword evidence="2" id="KW-0677">Repeat</keyword>